<dbReference type="EMBL" id="JADHEC010000096">
    <property type="protein sequence ID" value="MBF2710095.1"/>
    <property type="molecule type" value="Genomic_DNA"/>
</dbReference>
<keyword evidence="1" id="KW-0812">Transmembrane</keyword>
<evidence type="ECO:0000259" key="2">
    <source>
        <dbReference type="Pfam" id="PF20385"/>
    </source>
</evidence>
<gene>
    <name evidence="3" type="ORF">IR213_16150</name>
</gene>
<protein>
    <recommendedName>
        <fullName evidence="2">DUF6680 domain-containing protein</fullName>
    </recommendedName>
</protein>
<evidence type="ECO:0000313" key="3">
    <source>
        <dbReference type="EMBL" id="MBF2710095.1"/>
    </source>
</evidence>
<keyword evidence="1" id="KW-0472">Membrane</keyword>
<dbReference type="RefSeq" id="WP_194313307.1">
    <property type="nucleotide sequence ID" value="NZ_JADHEC010000096.1"/>
</dbReference>
<keyword evidence="1" id="KW-1133">Transmembrane helix</keyword>
<dbReference type="Proteomes" id="UP000646211">
    <property type="component" value="Unassembled WGS sequence"/>
</dbReference>
<evidence type="ECO:0000256" key="1">
    <source>
        <dbReference type="SAM" id="Phobius"/>
    </source>
</evidence>
<sequence length="197" mass="22758">MANTTEVVMTTKDYFEIAFWIVSLLILVVTALAVYFSPLKAVQIGRKLNDEQIQLKAKSDLFLTLFSLRGNPTAYTFVNALNQIDIVFQDELAVLTAWDKLYDSMNNKNLTNPNEIWNLLRTDLLSEMAISLGYKKLKQTAIQKSYTPIAHENDSIENWNHQQAEKQFFETGTKMHNIWIENYLASQQTRTDEIEKV</sequence>
<accession>A0A930UGK0</accession>
<feature type="domain" description="DUF6680" evidence="2">
    <location>
        <begin position="28"/>
        <end position="180"/>
    </location>
</feature>
<proteinExistence type="predicted"/>
<feature type="transmembrane region" description="Helical" evidence="1">
    <location>
        <begin position="17"/>
        <end position="37"/>
    </location>
</feature>
<evidence type="ECO:0000313" key="4">
    <source>
        <dbReference type="Proteomes" id="UP000646211"/>
    </source>
</evidence>
<dbReference type="Pfam" id="PF20385">
    <property type="entry name" value="DUF6680"/>
    <property type="match status" value="1"/>
</dbReference>
<organism evidence="3 4">
    <name type="scientific">Flavobacterium soyangense</name>
    <dbReference type="NCBI Taxonomy" id="2023265"/>
    <lineage>
        <taxon>Bacteria</taxon>
        <taxon>Pseudomonadati</taxon>
        <taxon>Bacteroidota</taxon>
        <taxon>Flavobacteriia</taxon>
        <taxon>Flavobacteriales</taxon>
        <taxon>Flavobacteriaceae</taxon>
        <taxon>Flavobacterium</taxon>
    </lineage>
</organism>
<dbReference type="AlphaFoldDB" id="A0A930UGK0"/>
<comment type="caution">
    <text evidence="3">The sequence shown here is derived from an EMBL/GenBank/DDBJ whole genome shotgun (WGS) entry which is preliminary data.</text>
</comment>
<dbReference type="InterPro" id="IPR046502">
    <property type="entry name" value="DUF6680"/>
</dbReference>
<reference evidence="3" key="1">
    <citation type="submission" date="2020-11" db="EMBL/GenBank/DDBJ databases">
        <title>Genome of Flavobacterium soyangense.</title>
        <authorList>
            <person name="Liu Q."/>
            <person name="Xin Y.-H."/>
        </authorList>
    </citation>
    <scope>NUCLEOTIDE SEQUENCE</scope>
    <source>
        <strain evidence="3">CGMCC 1.13493</strain>
    </source>
</reference>
<name>A0A930UGK0_9FLAO</name>
<keyword evidence="4" id="KW-1185">Reference proteome</keyword>